<proteinExistence type="predicted"/>
<evidence type="ECO:0000313" key="2">
    <source>
        <dbReference type="Proteomes" id="UP000619118"/>
    </source>
</evidence>
<comment type="caution">
    <text evidence="1">The sequence shown here is derived from an EMBL/GenBank/DDBJ whole genome shotgun (WGS) entry which is preliminary data.</text>
</comment>
<keyword evidence="2" id="KW-1185">Reference proteome</keyword>
<dbReference type="EMBL" id="BMQX01000017">
    <property type="protein sequence ID" value="GGQ23897.1"/>
    <property type="molecule type" value="Genomic_DNA"/>
</dbReference>
<gene>
    <name evidence="1" type="ORF">GCM10009411_24970</name>
</gene>
<reference evidence="2" key="1">
    <citation type="journal article" date="2019" name="Int. J. Syst. Evol. Microbiol.">
        <title>The Global Catalogue of Microorganisms (GCM) 10K type strain sequencing project: providing services to taxonomists for standard genome sequencing and annotation.</title>
        <authorList>
            <consortium name="The Broad Institute Genomics Platform"/>
            <consortium name="The Broad Institute Genome Sequencing Center for Infectious Disease"/>
            <person name="Wu L."/>
            <person name="Ma J."/>
        </authorList>
    </citation>
    <scope>NUCLEOTIDE SEQUENCE [LARGE SCALE GENOMIC DNA]</scope>
    <source>
        <strain evidence="2">JCM 32306</strain>
    </source>
</reference>
<accession>A0ABQ2RBR7</accession>
<dbReference type="Proteomes" id="UP000619118">
    <property type="component" value="Unassembled WGS sequence"/>
</dbReference>
<protein>
    <submittedName>
        <fullName evidence="1">Uncharacterized protein</fullName>
    </submittedName>
</protein>
<dbReference type="RefSeq" id="WP_160054893.1">
    <property type="nucleotide sequence ID" value="NZ_BMQX01000017.1"/>
</dbReference>
<organism evidence="1 2">
    <name type="scientific">Shewanella litoralis</name>
    <dbReference type="NCBI Taxonomy" id="2282700"/>
    <lineage>
        <taxon>Bacteria</taxon>
        <taxon>Pseudomonadati</taxon>
        <taxon>Pseudomonadota</taxon>
        <taxon>Gammaproteobacteria</taxon>
        <taxon>Alteromonadales</taxon>
        <taxon>Shewanellaceae</taxon>
        <taxon>Shewanella</taxon>
    </lineage>
</organism>
<sequence length="86" mass="9664">MAKINVAIESTKVAQLIKAGHLCAADLQCLDRDSKQTLWQLCLLSCQNRIGCQKTQCQQNCQLSKMSKSNEHTTYTHNINLQTTII</sequence>
<evidence type="ECO:0000313" key="1">
    <source>
        <dbReference type="EMBL" id="GGQ23897.1"/>
    </source>
</evidence>
<name>A0ABQ2RBR7_9GAMM</name>